<sequence length="374" mass="42341">MFVLVAAPLLVAQMINIAFQRVKPHNHCQMPASRKKPRGPKSINYGLLTDDTKKLQYFKSHLPTRVNTITVKGKNVKPGDPVIMDIACDDSGTSTSNDLCIAEVVEVRSPAYNRNEHFVLVRWFYSGSMLRNLQAPAKAIKNFSSFKFAPRELVSSDHMQVFPSDQLVKKVSVRCFQETNAEQPTIEPNEWWCRYFWSTKQGCLLSYNKSTPPITACGVGDRCIEGHYYAPPLEHQRCCTRASCQIWYHVECLESAKRMVKLKAGFVDQRLRLMLHGTPGFEWIDDPCGDMKFFADIKSCLSYIRGIVDCAQSAVVRGKEDGVVGNFLRIKRARTLLVEAYQGAWPSDEEIAEFSSFKPSNDALYRCVNCEGVI</sequence>
<evidence type="ECO:0000259" key="2">
    <source>
        <dbReference type="PROSITE" id="PS51038"/>
    </source>
</evidence>
<keyword evidence="1" id="KW-0732">Signal</keyword>
<organism evidence="3 4">
    <name type="scientific">Rhizoctonia solani</name>
    <dbReference type="NCBI Taxonomy" id="456999"/>
    <lineage>
        <taxon>Eukaryota</taxon>
        <taxon>Fungi</taxon>
        <taxon>Dikarya</taxon>
        <taxon>Basidiomycota</taxon>
        <taxon>Agaricomycotina</taxon>
        <taxon>Agaricomycetes</taxon>
        <taxon>Cantharellales</taxon>
        <taxon>Ceratobasidiaceae</taxon>
        <taxon>Rhizoctonia</taxon>
    </lineage>
</organism>
<dbReference type="PANTHER" id="PTHR46364">
    <property type="entry name" value="OS08G0421900 PROTEIN"/>
    <property type="match status" value="1"/>
</dbReference>
<reference evidence="3" key="1">
    <citation type="submission" date="2021-01" db="EMBL/GenBank/DDBJ databases">
        <authorList>
            <person name="Kaushik A."/>
        </authorList>
    </citation>
    <scope>NUCLEOTIDE SEQUENCE</scope>
    <source>
        <strain evidence="3">AG3-T5</strain>
    </source>
</reference>
<evidence type="ECO:0000313" key="4">
    <source>
        <dbReference type="Proteomes" id="UP000663841"/>
    </source>
</evidence>
<dbReference type="AlphaFoldDB" id="A0A8H3B353"/>
<feature type="domain" description="BAH" evidence="2">
    <location>
        <begin position="74"/>
        <end position="208"/>
    </location>
</feature>
<dbReference type="EMBL" id="CAJMWW010000115">
    <property type="protein sequence ID" value="CAE6446746.1"/>
    <property type="molecule type" value="Genomic_DNA"/>
</dbReference>
<accession>A0A8H3B353</accession>
<gene>
    <name evidence="3" type="ORF">RDB_LOCUS113290</name>
</gene>
<comment type="caution">
    <text evidence="3">The sequence shown here is derived from an EMBL/GenBank/DDBJ whole genome shotgun (WGS) entry which is preliminary data.</text>
</comment>
<protein>
    <recommendedName>
        <fullName evidence="2">BAH domain-containing protein</fullName>
    </recommendedName>
</protein>
<dbReference type="InterPro" id="IPR001025">
    <property type="entry name" value="BAH_dom"/>
</dbReference>
<dbReference type="Proteomes" id="UP000663841">
    <property type="component" value="Unassembled WGS sequence"/>
</dbReference>
<dbReference type="Gene3D" id="2.30.30.490">
    <property type="match status" value="1"/>
</dbReference>
<name>A0A8H3B353_9AGAM</name>
<evidence type="ECO:0000256" key="1">
    <source>
        <dbReference type="SAM" id="SignalP"/>
    </source>
</evidence>
<feature type="signal peptide" evidence="1">
    <location>
        <begin position="1"/>
        <end position="24"/>
    </location>
</feature>
<dbReference type="InterPro" id="IPR043151">
    <property type="entry name" value="BAH_sf"/>
</dbReference>
<dbReference type="GO" id="GO:0003682">
    <property type="term" value="F:chromatin binding"/>
    <property type="evidence" value="ECO:0007669"/>
    <property type="project" value="InterPro"/>
</dbReference>
<feature type="chain" id="PRO_5034037814" description="BAH domain-containing protein" evidence="1">
    <location>
        <begin position="25"/>
        <end position="374"/>
    </location>
</feature>
<proteinExistence type="predicted"/>
<evidence type="ECO:0000313" key="3">
    <source>
        <dbReference type="EMBL" id="CAE6446746.1"/>
    </source>
</evidence>
<dbReference type="OrthoDB" id="10264306at2759"/>
<dbReference type="PROSITE" id="PS51038">
    <property type="entry name" value="BAH"/>
    <property type="match status" value="1"/>
</dbReference>